<dbReference type="InterPro" id="IPR000742">
    <property type="entry name" value="EGF"/>
</dbReference>
<dbReference type="PROSITE" id="PS01248">
    <property type="entry name" value="EGF_LAM_1"/>
    <property type="match status" value="3"/>
</dbReference>
<dbReference type="SMART" id="SM00180">
    <property type="entry name" value="EGF_Lam"/>
    <property type="match status" value="9"/>
</dbReference>
<dbReference type="SMART" id="SM00281">
    <property type="entry name" value="LamB"/>
    <property type="match status" value="1"/>
</dbReference>
<dbReference type="InterPro" id="IPR050440">
    <property type="entry name" value="Laminin/Netrin_ECM"/>
</dbReference>
<feature type="domain" description="Laminin EGF-like" evidence="16">
    <location>
        <begin position="343"/>
        <end position="449"/>
    </location>
</feature>
<feature type="domain" description="Laminin EGF-like" evidence="16">
    <location>
        <begin position="812"/>
        <end position="862"/>
    </location>
</feature>
<evidence type="ECO:0000256" key="11">
    <source>
        <dbReference type="ARBA" id="ARBA00023180"/>
    </source>
</evidence>
<protein>
    <submittedName>
        <fullName evidence="20">Uncharacterized protein</fullName>
    </submittedName>
</protein>
<dbReference type="Pfam" id="PF00053">
    <property type="entry name" value="EGF_laminin"/>
    <property type="match status" value="7"/>
</dbReference>
<feature type="domain" description="Laminin IV type B" evidence="18">
    <location>
        <begin position="566"/>
        <end position="757"/>
    </location>
</feature>
<keyword evidence="11" id="KW-0325">Glycoprotein</keyword>
<evidence type="ECO:0000256" key="5">
    <source>
        <dbReference type="ARBA" id="ARBA00022729"/>
    </source>
</evidence>
<keyword evidence="7" id="KW-0084">Basement membrane</keyword>
<dbReference type="FunFam" id="2.10.25.10:FF:000224">
    <property type="entry name" value="Usherin"/>
    <property type="match status" value="1"/>
</dbReference>
<feature type="chain" id="PRO_5002715285" evidence="15">
    <location>
        <begin position="24"/>
        <end position="1806"/>
    </location>
</feature>
<dbReference type="CDD" id="cd00055">
    <property type="entry name" value="EGF_Lam"/>
    <property type="match status" value="8"/>
</dbReference>
<evidence type="ECO:0000256" key="1">
    <source>
        <dbReference type="ARBA" id="ARBA00004302"/>
    </source>
</evidence>
<dbReference type="PROSITE" id="PS50027">
    <property type="entry name" value="EGF_LAM_2"/>
    <property type="match status" value="4"/>
</dbReference>
<dbReference type="SUPFAM" id="SSF57196">
    <property type="entry name" value="EGF/Laminin"/>
    <property type="match status" value="6"/>
</dbReference>
<dbReference type="PROSITE" id="PS00022">
    <property type="entry name" value="EGF_1"/>
    <property type="match status" value="1"/>
</dbReference>
<dbReference type="Pfam" id="PF24973">
    <property type="entry name" value="EGF_LMN_ATRN"/>
    <property type="match status" value="1"/>
</dbReference>
<feature type="domain" description="Laminin EGF-like" evidence="16">
    <location>
        <begin position="450"/>
        <end position="502"/>
    </location>
</feature>
<dbReference type="Gene3D" id="2.10.25.10">
    <property type="entry name" value="Laminin"/>
    <property type="match status" value="7"/>
</dbReference>
<evidence type="ECO:0000259" key="16">
    <source>
        <dbReference type="PROSITE" id="PS50027"/>
    </source>
</evidence>
<comment type="caution">
    <text evidence="13">Lacks conserved residue(s) required for the propagation of feature annotation.</text>
</comment>
<comment type="similarity">
    <text evidence="2">Belongs to the EGF domain peptide family.</text>
</comment>
<dbReference type="InterPro" id="IPR056863">
    <property type="entry name" value="LMN_ATRN_NET-like_EGF"/>
</dbReference>
<dbReference type="OMA" id="PGHWGFT"/>
<dbReference type="GO" id="GO:0005604">
    <property type="term" value="C:basement membrane"/>
    <property type="evidence" value="ECO:0007669"/>
    <property type="project" value="UniProtKB-SubCell"/>
</dbReference>
<dbReference type="SMART" id="SM00136">
    <property type="entry name" value="LamNT"/>
    <property type="match status" value="1"/>
</dbReference>
<evidence type="ECO:0000256" key="8">
    <source>
        <dbReference type="ARBA" id="ARBA00022889"/>
    </source>
</evidence>
<dbReference type="PROSITE" id="PS51115">
    <property type="entry name" value="LAMININ_IVA"/>
    <property type="match status" value="1"/>
</dbReference>
<comment type="subcellular location">
    <subcellularLocation>
        <location evidence="1">Secreted</location>
        <location evidence="1">Extracellular space</location>
        <location evidence="1">Extracellular matrix</location>
        <location evidence="1">Basement membrane</location>
    </subcellularLocation>
</comment>
<feature type="disulfide bond" evidence="13">
    <location>
        <begin position="814"/>
        <end position="831"/>
    </location>
</feature>
<evidence type="ECO:0000256" key="9">
    <source>
        <dbReference type="ARBA" id="ARBA00023054"/>
    </source>
</evidence>
<evidence type="ECO:0000259" key="17">
    <source>
        <dbReference type="PROSITE" id="PS51115"/>
    </source>
</evidence>
<dbReference type="FunFam" id="2.10.25.10:FF:000074">
    <property type="entry name" value="Laminin subunit alpha"/>
    <property type="match status" value="1"/>
</dbReference>
<evidence type="ECO:0000259" key="18">
    <source>
        <dbReference type="PROSITE" id="PS51116"/>
    </source>
</evidence>
<dbReference type="Pfam" id="PF00052">
    <property type="entry name" value="Laminin_B"/>
    <property type="match status" value="1"/>
</dbReference>
<keyword evidence="21" id="KW-1185">Reference proteome</keyword>
<dbReference type="PANTHER" id="PTHR10574:SF440">
    <property type="entry name" value="LAMININ EGF-LIKE DOMAIN-CONTAINING PROTEIN"/>
    <property type="match status" value="1"/>
</dbReference>
<dbReference type="Gene3D" id="2.60.120.260">
    <property type="entry name" value="Galactose-binding domain-like"/>
    <property type="match status" value="1"/>
</dbReference>
<accession>A7SIF5</accession>
<name>A7SIF5_NEMVE</name>
<dbReference type="FunFam" id="2.60.120.260:FF:000268">
    <property type="entry name" value="netrin-G2 isoform X1"/>
    <property type="match status" value="1"/>
</dbReference>
<dbReference type="PROSITE" id="PS51117">
    <property type="entry name" value="LAMININ_NTER"/>
    <property type="match status" value="1"/>
</dbReference>
<feature type="disulfide bond" evidence="13">
    <location>
        <begin position="812"/>
        <end position="824"/>
    </location>
</feature>
<dbReference type="GO" id="GO:0009887">
    <property type="term" value="P:animal organ morphogenesis"/>
    <property type="evidence" value="ECO:0000318"/>
    <property type="project" value="GO_Central"/>
</dbReference>
<dbReference type="PRINTS" id="PR00011">
    <property type="entry name" value="EGFLAMININ"/>
</dbReference>
<organism evidence="20 21">
    <name type="scientific">Nematostella vectensis</name>
    <name type="common">Starlet sea anemone</name>
    <dbReference type="NCBI Taxonomy" id="45351"/>
    <lineage>
        <taxon>Eukaryota</taxon>
        <taxon>Metazoa</taxon>
        <taxon>Cnidaria</taxon>
        <taxon>Anthozoa</taxon>
        <taxon>Hexacorallia</taxon>
        <taxon>Actiniaria</taxon>
        <taxon>Edwardsiidae</taxon>
        <taxon>Nematostella</taxon>
    </lineage>
</organism>
<dbReference type="GO" id="GO:0007409">
    <property type="term" value="P:axonogenesis"/>
    <property type="evidence" value="ECO:0000318"/>
    <property type="project" value="GO_Central"/>
</dbReference>
<dbReference type="FunFam" id="2.10.25.10:FF:000307">
    <property type="entry name" value="Basement membrane-specific heparan sulfate proteoglycan core protein"/>
    <property type="match status" value="1"/>
</dbReference>
<dbReference type="Proteomes" id="UP000001593">
    <property type="component" value="Unassembled WGS sequence"/>
</dbReference>
<feature type="disulfide bond" evidence="13">
    <location>
        <begin position="785"/>
        <end position="794"/>
    </location>
</feature>
<dbReference type="Pfam" id="PF00055">
    <property type="entry name" value="Laminin_N"/>
    <property type="match status" value="1"/>
</dbReference>
<keyword evidence="9 14" id="KW-0175">Coiled coil</keyword>
<evidence type="ECO:0000256" key="2">
    <source>
        <dbReference type="ARBA" id="ARBA00006373"/>
    </source>
</evidence>
<keyword evidence="8" id="KW-0130">Cell adhesion</keyword>
<dbReference type="InParanoid" id="A7SIF5"/>
<reference evidence="20 21" key="1">
    <citation type="journal article" date="2007" name="Science">
        <title>Sea anemone genome reveals ancestral eumetazoan gene repertoire and genomic organization.</title>
        <authorList>
            <person name="Putnam N.H."/>
            <person name="Srivastava M."/>
            <person name="Hellsten U."/>
            <person name="Dirks B."/>
            <person name="Chapman J."/>
            <person name="Salamov A."/>
            <person name="Terry A."/>
            <person name="Shapiro H."/>
            <person name="Lindquist E."/>
            <person name="Kapitonov V.V."/>
            <person name="Jurka J."/>
            <person name="Genikhovich G."/>
            <person name="Grigoriev I.V."/>
            <person name="Lucas S.M."/>
            <person name="Steele R.E."/>
            <person name="Finnerty J.R."/>
            <person name="Technau U."/>
            <person name="Martindale M.Q."/>
            <person name="Rokhsar D.S."/>
        </authorList>
    </citation>
    <scope>NUCLEOTIDE SEQUENCE [LARGE SCALE GENOMIC DNA]</scope>
    <source>
        <strain evidence="21">CH2 X CH6</strain>
    </source>
</reference>
<evidence type="ECO:0000256" key="6">
    <source>
        <dbReference type="ARBA" id="ARBA00022737"/>
    </source>
</evidence>
<dbReference type="HOGENOM" id="CLU_237977_0_0_1"/>
<dbReference type="InterPro" id="IPR013015">
    <property type="entry name" value="Laminin_IV_B"/>
</dbReference>
<dbReference type="GO" id="GO:0007155">
    <property type="term" value="P:cell adhesion"/>
    <property type="evidence" value="ECO:0007669"/>
    <property type="project" value="UniProtKB-KW"/>
</dbReference>
<dbReference type="EMBL" id="DS469668">
    <property type="protein sequence ID" value="EDO36500.1"/>
    <property type="molecule type" value="Genomic_DNA"/>
</dbReference>
<feature type="domain" description="Laminin EGF-like" evidence="16">
    <location>
        <begin position="763"/>
        <end position="811"/>
    </location>
</feature>
<feature type="disulfide bond" evidence="13">
    <location>
        <begin position="473"/>
        <end position="482"/>
    </location>
</feature>
<evidence type="ECO:0000313" key="20">
    <source>
        <dbReference type="EMBL" id="EDO36500.1"/>
    </source>
</evidence>
<keyword evidence="5 15" id="KW-0732">Signal</keyword>
<dbReference type="FunFam" id="2.10.25.10:FF:001210">
    <property type="entry name" value="Predicted protein"/>
    <property type="match status" value="1"/>
</dbReference>
<keyword evidence="4" id="KW-0272">Extracellular matrix</keyword>
<dbReference type="PANTHER" id="PTHR10574">
    <property type="entry name" value="NETRIN/LAMININ-RELATED"/>
    <property type="match status" value="1"/>
</dbReference>
<keyword evidence="3" id="KW-0964">Secreted</keyword>
<evidence type="ECO:0000256" key="12">
    <source>
        <dbReference type="ARBA" id="ARBA00023292"/>
    </source>
</evidence>
<evidence type="ECO:0000256" key="7">
    <source>
        <dbReference type="ARBA" id="ARBA00022869"/>
    </source>
</evidence>
<dbReference type="InterPro" id="IPR000034">
    <property type="entry name" value="Laminin_IV"/>
</dbReference>
<evidence type="ECO:0000313" key="21">
    <source>
        <dbReference type="Proteomes" id="UP000001593"/>
    </source>
</evidence>
<keyword evidence="12 13" id="KW-0424">Laminin EGF-like domain</keyword>
<dbReference type="PROSITE" id="PS51116">
    <property type="entry name" value="LAMININ_IVB"/>
    <property type="match status" value="1"/>
</dbReference>
<proteinExistence type="inferred from homology"/>
<sequence>MAVLKATLEILCVVGSLVVCLNSQNTCRFETCYERDTGRATPCMPFTSFMSLTRNVTTSNTCGTTRAKYCELPGPEPCYYCDANSSNSNEQHPVTNLVDNELVLPFYAQKYTWWQSQTWWETNQLGLSSIENPPKVNITLSFGKRYQLSGHIKATFYSKRPKAMCFDKSNDFGHTWETLLCYAWRCDRFYNMEPQSNPDPANPFKLYCTEEYSGHEPRKLGIVEFIASKRYEICDYFNPEVQDYLSVTDVRLRLEYPASDGMELLYQDEQTLNKLYYAISNVEVTGRCSCNGHAMGCSGPIMSRRCECEHNTMGTDCEMCEPLFNNRPWMRANQTHGNECQECNCNNHATSCVYNETLGYGLCKGCQHNTQGDHCQNCTAKHYRDLSKPINHVNACLGITNNGSCLTQATDTEQIGQCSCKPNVYGRRCDQCIPGHWGFTLPPQGECKACNCNISGTRNATINCDQLTGQCFCKPSIQGVYCDGCRDGFHTFPTQGDGGCAPCQCDLGGGFSICDKSSDGICTQKCVEYTLPTYIHISIASNAGSCTCRKGVEGFSCKQALYGTFYPALDYLLHEAETTGISATTITPATGFGSEFTGHGYSQLVSGRPFVFHNIQVPVEHQYYLVLRYTTSSHCNDAQGARVSLTVDGLVPKLQTPFTSVNLGTGQAMVVLLPGSLIPGKSYNVTVTYLGNNECQFGLDSLVMVPDVNSTRVFQLSGPGTPGVLQDCVNSRIAMSRINTENPQCRALVFSASTELYNGTKVCECDPEGSTNPTQCVAYGGQCPCKPGVAGLKCNHCLPGYYALSSSGCKKCECSMSGSITPVCDNADGKCQCKANVEGAKCDACKYGTFHLDSGNPHGCQHCFGYGHAHNCTSASGFIATNITSNFITASMQRPFLKILFDFPLGSDGWTVVDYSGIPVANVTSLPGNGLLVTPLVSSRELFLVAPQKFLGNQLYSYRQKLHVSMEVLNSAMRARRSIQPDASKMTAILLSGNRNVTLQADVTTGHVTLDETHMVTPSLTPYQFQSLLTNLSGLWIRALYHPHPDGSVRFQGVSLGSAKARGGGEVAGFVERAECHRNYTGLSCEVCAEGYTRQPMGGTPFDRCVLCSCNDRSRFCHPETGVCTDCKIGTHGYRCELCTNNVQGPECVRCKPQYWGLSKDGCKACDCNLPGTLYSNTSVCDQTTGQCSCNATLHIGGQLCDRCEENAYNKSDSLFDCHECPSCYAYIQTDVRQIRTVVARLQALTYTIHSSPVIQSNKPFALRLNESIDEVSALVNKSSRAAATERDLDRALAVLAGDISRVFNRTRDTLRVQVNNTLEVGVRVAADHDMLREHVTKVAAHVRSGYSTLHDSVRAKINRLLQHVNNLEQQSTEIANLTSTAHDHVNRTLRANVTIQERALAAISKAAEASISASAVQTAAADLHAWLPAFLANVTRTVELGNRTLSMGEARLRNALDVLREAENVTLLASQPIPDNSKALNEVKSHTSKVLSEIAAYSAQASTLFNSSLLAIARVHAAVRSVRELDARVRGLVRNATETRSLLLRAAAGVDVAISNASEIHREANKVLGLLQDFRGAASEAQARANQSLIRAREVEILSQQCINNVSAVNQSTHAAVLLARDAAGHGEEVTKLARREQEVINETHIRARNLIAQTKSAEDLIANQTVRDFIRREIEPVQDTCQNLSRAAHVAANQANASLAQAQNANTTAHEQRMRVGQLLNQSSNLPQITENRVPELNRLLRETRDLYAAQSASSPLAELREQVREQRVMAAEYKGRIERLRNEIRAVRRLVHSLGQAVATCGD</sequence>
<dbReference type="STRING" id="45351.A7SIF5"/>
<dbReference type="eggNOG" id="KOG1836">
    <property type="taxonomic scope" value="Eukaryota"/>
</dbReference>
<feature type="domain" description="Laminin IV type A" evidence="17">
    <location>
        <begin position="905"/>
        <end position="1073"/>
    </location>
</feature>
<evidence type="ECO:0000256" key="4">
    <source>
        <dbReference type="ARBA" id="ARBA00022530"/>
    </source>
</evidence>
<keyword evidence="10 13" id="KW-1015">Disulfide bond</keyword>
<feature type="coiled-coil region" evidence="14">
    <location>
        <begin position="1759"/>
        <end position="1800"/>
    </location>
</feature>
<evidence type="ECO:0000256" key="3">
    <source>
        <dbReference type="ARBA" id="ARBA00022525"/>
    </source>
</evidence>
<feature type="signal peptide" evidence="15">
    <location>
        <begin position="1"/>
        <end position="23"/>
    </location>
</feature>
<evidence type="ECO:0000256" key="10">
    <source>
        <dbReference type="ARBA" id="ARBA00023157"/>
    </source>
</evidence>
<evidence type="ECO:0000259" key="19">
    <source>
        <dbReference type="PROSITE" id="PS51117"/>
    </source>
</evidence>
<feature type="domain" description="Laminin N-terminal" evidence="19">
    <location>
        <begin position="39"/>
        <end position="287"/>
    </location>
</feature>
<evidence type="ECO:0000256" key="15">
    <source>
        <dbReference type="SAM" id="SignalP"/>
    </source>
</evidence>
<evidence type="ECO:0000256" key="13">
    <source>
        <dbReference type="PROSITE-ProRule" id="PRU00460"/>
    </source>
</evidence>
<dbReference type="FunFam" id="2.10.25.10:FF:001275">
    <property type="entry name" value="Predicted protein"/>
    <property type="match status" value="1"/>
</dbReference>
<feature type="disulfide bond" evidence="13">
    <location>
        <begin position="833"/>
        <end position="842"/>
    </location>
</feature>
<feature type="disulfide bond" evidence="13">
    <location>
        <begin position="420"/>
        <end position="429"/>
    </location>
</feature>
<dbReference type="eggNOG" id="KOG0994">
    <property type="taxonomic scope" value="Eukaryota"/>
</dbReference>
<dbReference type="InterPro" id="IPR008211">
    <property type="entry name" value="Laminin_N"/>
</dbReference>
<gene>
    <name evidence="20" type="ORF">NEMVEDRAFT_v1g245480</name>
</gene>
<evidence type="ECO:0000256" key="14">
    <source>
        <dbReference type="SAM" id="Coils"/>
    </source>
</evidence>
<dbReference type="GO" id="GO:0009888">
    <property type="term" value="P:tissue development"/>
    <property type="evidence" value="ECO:0000318"/>
    <property type="project" value="GO_Central"/>
</dbReference>
<dbReference type="PhylomeDB" id="A7SIF5"/>
<dbReference type="InterPro" id="IPR002049">
    <property type="entry name" value="LE_dom"/>
</dbReference>
<keyword evidence="6" id="KW-0677">Repeat</keyword>